<dbReference type="InterPro" id="IPR024079">
    <property type="entry name" value="MetalloPept_cat_dom_sf"/>
</dbReference>
<accession>A0A9J6GJ16</accession>
<evidence type="ECO:0000313" key="3">
    <source>
        <dbReference type="Proteomes" id="UP000821853"/>
    </source>
</evidence>
<evidence type="ECO:0000259" key="1">
    <source>
        <dbReference type="Pfam" id="PF01431"/>
    </source>
</evidence>
<organism evidence="2 3">
    <name type="scientific">Haemaphysalis longicornis</name>
    <name type="common">Bush tick</name>
    <dbReference type="NCBI Taxonomy" id="44386"/>
    <lineage>
        <taxon>Eukaryota</taxon>
        <taxon>Metazoa</taxon>
        <taxon>Ecdysozoa</taxon>
        <taxon>Arthropoda</taxon>
        <taxon>Chelicerata</taxon>
        <taxon>Arachnida</taxon>
        <taxon>Acari</taxon>
        <taxon>Parasitiformes</taxon>
        <taxon>Ixodida</taxon>
        <taxon>Ixodoidea</taxon>
        <taxon>Ixodidae</taxon>
        <taxon>Haemaphysalinae</taxon>
        <taxon>Haemaphysalis</taxon>
    </lineage>
</organism>
<dbReference type="SUPFAM" id="SSF55486">
    <property type="entry name" value="Metalloproteases ('zincins'), catalytic domain"/>
    <property type="match status" value="1"/>
</dbReference>
<dbReference type="AlphaFoldDB" id="A0A9J6GJ16"/>
<gene>
    <name evidence="2" type="ORF">HPB48_011962</name>
</gene>
<dbReference type="GO" id="GO:0005886">
    <property type="term" value="C:plasma membrane"/>
    <property type="evidence" value="ECO:0007669"/>
    <property type="project" value="TreeGrafter"/>
</dbReference>
<dbReference type="Gene3D" id="3.40.390.10">
    <property type="entry name" value="Collagenase (Catalytic Domain)"/>
    <property type="match status" value="1"/>
</dbReference>
<dbReference type="InterPro" id="IPR018497">
    <property type="entry name" value="Peptidase_M13_C"/>
</dbReference>
<dbReference type="Pfam" id="PF01431">
    <property type="entry name" value="Peptidase_M13"/>
    <property type="match status" value="1"/>
</dbReference>
<dbReference type="OrthoDB" id="7995352at2759"/>
<proteinExistence type="predicted"/>
<dbReference type="Proteomes" id="UP000821853">
    <property type="component" value="Chromosome 5"/>
</dbReference>
<keyword evidence="3" id="KW-1185">Reference proteome</keyword>
<dbReference type="GO" id="GO:0004222">
    <property type="term" value="F:metalloendopeptidase activity"/>
    <property type="evidence" value="ECO:0007669"/>
    <property type="project" value="InterPro"/>
</dbReference>
<dbReference type="PROSITE" id="PS51885">
    <property type="entry name" value="NEPRILYSIN"/>
    <property type="match status" value="1"/>
</dbReference>
<name>A0A9J6GJ16_HAELO</name>
<dbReference type="InterPro" id="IPR042089">
    <property type="entry name" value="Peptidase_M13_dom_2"/>
</dbReference>
<protein>
    <recommendedName>
        <fullName evidence="1">Peptidase M13 C-terminal domain-containing protein</fullName>
    </recommendedName>
</protein>
<comment type="caution">
    <text evidence="2">The sequence shown here is derived from an EMBL/GenBank/DDBJ whole genome shotgun (WGS) entry which is preliminary data.</text>
</comment>
<dbReference type="GO" id="GO:0016485">
    <property type="term" value="P:protein processing"/>
    <property type="evidence" value="ECO:0007669"/>
    <property type="project" value="TreeGrafter"/>
</dbReference>
<dbReference type="VEuPathDB" id="VectorBase:HLOH_061914"/>
<evidence type="ECO:0000313" key="2">
    <source>
        <dbReference type="EMBL" id="KAH9375251.1"/>
    </source>
</evidence>
<reference evidence="2 3" key="1">
    <citation type="journal article" date="2020" name="Cell">
        <title>Large-Scale Comparative Analyses of Tick Genomes Elucidate Their Genetic Diversity and Vector Capacities.</title>
        <authorList>
            <consortium name="Tick Genome and Microbiome Consortium (TIGMIC)"/>
            <person name="Jia N."/>
            <person name="Wang J."/>
            <person name="Shi W."/>
            <person name="Du L."/>
            <person name="Sun Y."/>
            <person name="Zhan W."/>
            <person name="Jiang J.F."/>
            <person name="Wang Q."/>
            <person name="Zhang B."/>
            <person name="Ji P."/>
            <person name="Bell-Sakyi L."/>
            <person name="Cui X.M."/>
            <person name="Yuan T.T."/>
            <person name="Jiang B.G."/>
            <person name="Yang W.F."/>
            <person name="Lam T.T."/>
            <person name="Chang Q.C."/>
            <person name="Ding S.J."/>
            <person name="Wang X.J."/>
            <person name="Zhu J.G."/>
            <person name="Ruan X.D."/>
            <person name="Zhao L."/>
            <person name="Wei J.T."/>
            <person name="Ye R.Z."/>
            <person name="Que T.C."/>
            <person name="Du C.H."/>
            <person name="Zhou Y.H."/>
            <person name="Cheng J.X."/>
            <person name="Dai P.F."/>
            <person name="Guo W.B."/>
            <person name="Han X.H."/>
            <person name="Huang E.J."/>
            <person name="Li L.F."/>
            <person name="Wei W."/>
            <person name="Gao Y.C."/>
            <person name="Liu J.Z."/>
            <person name="Shao H.Z."/>
            <person name="Wang X."/>
            <person name="Wang C.C."/>
            <person name="Yang T.C."/>
            <person name="Huo Q.B."/>
            <person name="Li W."/>
            <person name="Chen H.Y."/>
            <person name="Chen S.E."/>
            <person name="Zhou L.G."/>
            <person name="Ni X.B."/>
            <person name="Tian J.H."/>
            <person name="Sheng Y."/>
            <person name="Liu T."/>
            <person name="Pan Y.S."/>
            <person name="Xia L.Y."/>
            <person name="Li J."/>
            <person name="Zhao F."/>
            <person name="Cao W.C."/>
        </authorList>
    </citation>
    <scope>NUCLEOTIDE SEQUENCE [LARGE SCALE GENOMIC DNA]</scope>
    <source>
        <strain evidence="2">HaeL-2018</strain>
    </source>
</reference>
<dbReference type="InterPro" id="IPR000718">
    <property type="entry name" value="Peptidase_M13"/>
</dbReference>
<dbReference type="PRINTS" id="PR00786">
    <property type="entry name" value="NEPRILYSIN"/>
</dbReference>
<dbReference type="PANTHER" id="PTHR11733">
    <property type="entry name" value="ZINC METALLOPROTEASE FAMILY M13 NEPRILYSIN-RELATED"/>
    <property type="match status" value="1"/>
</dbReference>
<dbReference type="EMBL" id="JABSTR010000007">
    <property type="protein sequence ID" value="KAH9375251.1"/>
    <property type="molecule type" value="Genomic_DNA"/>
</dbReference>
<dbReference type="PANTHER" id="PTHR11733:SF241">
    <property type="entry name" value="GH26575P-RELATED"/>
    <property type="match status" value="1"/>
</dbReference>
<dbReference type="OMA" id="MSTRERC"/>
<dbReference type="Gene3D" id="1.10.1380.10">
    <property type="entry name" value="Neutral endopeptidase , domain2"/>
    <property type="match status" value="1"/>
</dbReference>
<feature type="domain" description="Peptidase M13 C-terminal" evidence="1">
    <location>
        <begin position="302"/>
        <end position="491"/>
    </location>
</feature>
<sequence length="495" mass="55475">MSLEYGLQTPFSLALAPYIKTDKRYGLMLSMNILADIDAIKETRTIEACIPAVAPAARRQVVSDVAQRTTDGFQELLVMFAALYPGKRITLQLRALEELANGTGEYAKLKDWLRVVNKHLPEDRKIDKDEQVLTLIVQLHVGFSNELIECLPQDLPSHFKSAIKCLQLANKIAPYAIGRFLWDSLELTGAINSTATVWAALRNATLQYFKDVHWMDAETAKGAVEHVSHLISVIGQPEHLKLTTALDEHYSHLPDFKPPFIESWLNASKRHVDKYKRLLREVPNATVHREDFNLDIDMTTVNAFYMSVLHLMVIITAIMMPPFVPTGAPRAVHFGAIGKILGHELTHSFDPLFSNLSRTGELTTWYQPESMKKFENRLKCVLEQSADITGSTIRAKNALSETFADTAGTEKARLAYATLAEETGLLSYTPEQAFYVASCFEFCATAPYARHSDRYLPFALRCNVPVLNQPEFSGAFKCSGSATMSTRERCTFHAP</sequence>